<feature type="compositionally biased region" description="Basic residues" evidence="1">
    <location>
        <begin position="175"/>
        <end position="194"/>
    </location>
</feature>
<dbReference type="OrthoDB" id="5390672at2759"/>
<gene>
    <name evidence="3" type="ORF">BZG36_00648</name>
</gene>
<proteinExistence type="predicted"/>
<evidence type="ECO:0000256" key="1">
    <source>
        <dbReference type="SAM" id="MobiDB-lite"/>
    </source>
</evidence>
<dbReference type="InterPro" id="IPR019315">
    <property type="entry name" value="MMTA2_N"/>
</dbReference>
<comment type="caution">
    <text evidence="3">The sequence shown here is derived from an EMBL/GenBank/DDBJ whole genome shotgun (WGS) entry which is preliminary data.</text>
</comment>
<reference evidence="3 4" key="1">
    <citation type="journal article" date="2017" name="Mycologia">
        <title>Bifiguratus adelaidae, gen. et sp. nov., a new member of Mucoromycotina in endophytic and soil-dwelling habitats.</title>
        <authorList>
            <person name="Torres-Cruz T.J."/>
            <person name="Billingsley Tobias T.L."/>
            <person name="Almatruk M."/>
            <person name="Hesse C."/>
            <person name="Kuske C.R."/>
            <person name="Desiro A."/>
            <person name="Benucci G.M."/>
            <person name="Bonito G."/>
            <person name="Stajich J.E."/>
            <person name="Dunlap C."/>
            <person name="Arnold A.E."/>
            <person name="Porras-Alfaro A."/>
        </authorList>
    </citation>
    <scope>NUCLEOTIDE SEQUENCE [LARGE SCALE GENOMIC DNA]</scope>
    <source>
        <strain evidence="3 4">AZ0501</strain>
    </source>
</reference>
<sequence length="276" mass="32730">MFHPTRGGTRGGQDQFKWSDVKEDKYREYYLGHSLMAPVGRWQKNKDLTWYAKDQSEEEKKARAAELRAIKDAEADALAEALGVKKRKTSASHVTQAELRQIIRKEQEGDEEEAESDDAAVKGLGFKRRRADAGTSGPTLEEGIASTISPQRSSLSSHPYQEHLAMQQEAERKAKKEKKKDKKERKERHHHYYHRRDTSRSRSPEPSRRDRDRSLDRRRYDRHRDEDDHRSFRRDRYDDSRRYRRDDGYRSKSPVRDRRSRYSRSPSPYRRRSPTP</sequence>
<dbReference type="Proteomes" id="UP000242875">
    <property type="component" value="Unassembled WGS sequence"/>
</dbReference>
<keyword evidence="4" id="KW-1185">Reference proteome</keyword>
<organism evidence="3 4">
    <name type="scientific">Bifiguratus adelaidae</name>
    <dbReference type="NCBI Taxonomy" id="1938954"/>
    <lineage>
        <taxon>Eukaryota</taxon>
        <taxon>Fungi</taxon>
        <taxon>Fungi incertae sedis</taxon>
        <taxon>Mucoromycota</taxon>
        <taxon>Mucoromycotina</taxon>
        <taxon>Endogonomycetes</taxon>
        <taxon>Endogonales</taxon>
        <taxon>Endogonales incertae sedis</taxon>
        <taxon>Bifiguratus</taxon>
    </lineage>
</organism>
<protein>
    <recommendedName>
        <fullName evidence="2">Multiple myeloma tumor-associated protein 2-like N-terminal domain-containing protein</fullName>
    </recommendedName>
</protein>
<dbReference type="InterPro" id="IPR039207">
    <property type="entry name" value="MMTAG2-like"/>
</dbReference>
<feature type="compositionally biased region" description="Polar residues" evidence="1">
    <location>
        <begin position="146"/>
        <end position="159"/>
    </location>
</feature>
<evidence type="ECO:0000259" key="2">
    <source>
        <dbReference type="Pfam" id="PF10159"/>
    </source>
</evidence>
<feature type="compositionally biased region" description="Basic and acidic residues" evidence="1">
    <location>
        <begin position="195"/>
        <end position="257"/>
    </location>
</feature>
<evidence type="ECO:0000313" key="4">
    <source>
        <dbReference type="Proteomes" id="UP000242875"/>
    </source>
</evidence>
<feature type="compositionally biased region" description="Acidic residues" evidence="1">
    <location>
        <begin position="108"/>
        <end position="118"/>
    </location>
</feature>
<dbReference type="AlphaFoldDB" id="A0A261Y6Z8"/>
<accession>A0A261Y6Z8</accession>
<feature type="domain" description="Multiple myeloma tumor-associated protein 2-like N-terminal" evidence="2">
    <location>
        <begin position="8"/>
        <end position="83"/>
    </location>
</feature>
<dbReference type="Pfam" id="PF10159">
    <property type="entry name" value="MMtag"/>
    <property type="match status" value="1"/>
</dbReference>
<name>A0A261Y6Z8_9FUNG</name>
<evidence type="ECO:0000313" key="3">
    <source>
        <dbReference type="EMBL" id="OZJ06396.1"/>
    </source>
</evidence>
<dbReference type="PANTHER" id="PTHR14580">
    <property type="entry name" value="MULTIPLE MYELOMA TUMOR-ASSOCIATED PROTEIN 2 FAMILY MEMBER"/>
    <property type="match status" value="1"/>
</dbReference>
<dbReference type="PANTHER" id="PTHR14580:SF0">
    <property type="entry name" value="MULTIPLE MYELOMA TUMOR-ASSOCIATED PROTEIN 2"/>
    <property type="match status" value="1"/>
</dbReference>
<feature type="region of interest" description="Disordered" evidence="1">
    <location>
        <begin position="85"/>
        <end position="276"/>
    </location>
</feature>
<dbReference type="EMBL" id="MVBO01000004">
    <property type="protein sequence ID" value="OZJ06396.1"/>
    <property type="molecule type" value="Genomic_DNA"/>
</dbReference>